<dbReference type="Pfam" id="PF14870">
    <property type="entry name" value="PSII_BNR"/>
    <property type="match status" value="2"/>
</dbReference>
<dbReference type="PANTHER" id="PTHR47199:SF2">
    <property type="entry name" value="PHOTOSYSTEM II STABILITY_ASSEMBLY FACTOR HCF136, CHLOROPLASTIC"/>
    <property type="match status" value="1"/>
</dbReference>
<dbReference type="Gene3D" id="1.25.40.10">
    <property type="entry name" value="Tetratricopeptide repeat domain"/>
    <property type="match status" value="1"/>
</dbReference>
<dbReference type="InterPro" id="IPR011990">
    <property type="entry name" value="TPR-like_helical_dom_sf"/>
</dbReference>
<protein>
    <submittedName>
        <fullName evidence="4">Ycf48-like protein</fullName>
    </submittedName>
</protein>
<organism evidence="4 5">
    <name type="scientific">Caulifigura coniformis</name>
    <dbReference type="NCBI Taxonomy" id="2527983"/>
    <lineage>
        <taxon>Bacteria</taxon>
        <taxon>Pseudomonadati</taxon>
        <taxon>Planctomycetota</taxon>
        <taxon>Planctomycetia</taxon>
        <taxon>Planctomycetales</taxon>
        <taxon>Planctomycetaceae</taxon>
        <taxon>Caulifigura</taxon>
    </lineage>
</organism>
<evidence type="ECO:0000313" key="5">
    <source>
        <dbReference type="Proteomes" id="UP000315700"/>
    </source>
</evidence>
<dbReference type="AlphaFoldDB" id="A0A517S8K8"/>
<evidence type="ECO:0000256" key="1">
    <source>
        <dbReference type="ARBA" id="ARBA00022531"/>
    </source>
</evidence>
<keyword evidence="1" id="KW-0602">Photosynthesis</keyword>
<dbReference type="InterPro" id="IPR015943">
    <property type="entry name" value="WD40/YVTN_repeat-like_dom_sf"/>
</dbReference>
<proteinExistence type="predicted"/>
<dbReference type="PANTHER" id="PTHR47199">
    <property type="entry name" value="PHOTOSYSTEM II STABILITY/ASSEMBLY FACTOR HCF136, CHLOROPLASTIC"/>
    <property type="match status" value="1"/>
</dbReference>
<sequence>MRPDFCRHFTRGMITALVILHGQVFLAKVHGAENAPAGEAVTRPDRDDAALRDVFFTSPQRGFAVGDRGTILRTDDGGQTWTLLPCQTEATLRSISFVSEDEGWIAGGGTREYSGASEGVVLATDDGGETWAVVCEQRLPAIRSIRFFSDVEGIAVGDSTDRHPSGLVSTSDGGRTWTAVPGDKTNGWTTAEFASSQFAVLAGEKGALGSLAGGAVTNSTPLGGLRGFKASSLDRPAKTVWAVGDGGMIVRSNDGGASWPAADASMPIETRMVFDFAAVAASRNEVWVGGTPGSVIWHSPDGGATWKPQPTGETTPLHAIICLPGDKRIAVGALGKILVSEAGGAWTTVRGAGRRLAALAIHAHGTRVSLFELARDGLDRGYRVGAWSLVRRDVEPETERRADGSRRFEDAVLSLTAACGVTDWRLPVSLPGLDRNPQKLMSEWSVLADQKLNDVLIATLVTQIRTWRPDVILLDDAPADDMPTQVIRAAMGVAASHAQADQGRLAPLWTTAALPGWSIKRVYARGLTGQEGDLAIDPFEWMPQKQTSLSTLVAPAASRLGLSLDSIGQRETFRPVEIPGVPAATTREFFTGLSLAAGGDARRPLPVTPIEADDTTLQMAMRQRNFQKMSLKLMSRPGQSDVLLGQLDASLQGMPEEQAAITLAMLGDDLRRRADWDAAEATMMELVTRYPAHAAAREARRWLISLWTSGELEYHRGRETGVAQMQVEQAAGSNTRQRRPVTLAGGSVFVGDMASVLGAGAKAIQAEGPQGSMTGRRNLDSSKRFAQAAQLLEDWKRVAPDDVEAVELQFQLAALYRRHDKHQEAESIYTQIVQNTTGWSQRVAHGELWLLRPSTQSLQSVYRANHTSRPPILDGVLADECWQVAKEIRIAGAPRSAPKRNDELDAIDSAPARDLNGSAFCMLAYDGAYLYFAASAPRHPSIPKDAPSYAGRPYDADLDAHDRISLALDINRDYQSAYCLDIDQRGWTRDALWTNQEWNPKWHVACNADESTWRIEAAINWSELCPQPPAPGAVMALGVTRTMPAVGRQSWVWPGNAPITAESMGLLMLE</sequence>
<dbReference type="GO" id="GO:0015979">
    <property type="term" value="P:photosynthesis"/>
    <property type="evidence" value="ECO:0007669"/>
    <property type="project" value="UniProtKB-KW"/>
</dbReference>
<dbReference type="Gene3D" id="2.130.10.10">
    <property type="entry name" value="YVTN repeat-like/Quinoprotein amine dehydrogenase"/>
    <property type="match status" value="2"/>
</dbReference>
<keyword evidence="5" id="KW-1185">Reference proteome</keyword>
<dbReference type="EMBL" id="CP036271">
    <property type="protein sequence ID" value="QDT52450.1"/>
    <property type="molecule type" value="Genomic_DNA"/>
</dbReference>
<dbReference type="Proteomes" id="UP000315700">
    <property type="component" value="Chromosome"/>
</dbReference>
<reference evidence="4 5" key="1">
    <citation type="submission" date="2019-02" db="EMBL/GenBank/DDBJ databases">
        <title>Deep-cultivation of Planctomycetes and their phenomic and genomic characterization uncovers novel biology.</title>
        <authorList>
            <person name="Wiegand S."/>
            <person name="Jogler M."/>
            <person name="Boedeker C."/>
            <person name="Pinto D."/>
            <person name="Vollmers J."/>
            <person name="Rivas-Marin E."/>
            <person name="Kohn T."/>
            <person name="Peeters S.H."/>
            <person name="Heuer A."/>
            <person name="Rast P."/>
            <person name="Oberbeckmann S."/>
            <person name="Bunk B."/>
            <person name="Jeske O."/>
            <person name="Meyerdierks A."/>
            <person name="Storesund J.E."/>
            <person name="Kallscheuer N."/>
            <person name="Luecker S."/>
            <person name="Lage O.M."/>
            <person name="Pohl T."/>
            <person name="Merkel B.J."/>
            <person name="Hornburger P."/>
            <person name="Mueller R.-W."/>
            <person name="Bruemmer F."/>
            <person name="Labrenz M."/>
            <person name="Spormann A.M."/>
            <person name="Op den Camp H."/>
            <person name="Overmann J."/>
            <person name="Amann R."/>
            <person name="Jetten M.S.M."/>
            <person name="Mascher T."/>
            <person name="Medema M.H."/>
            <person name="Devos D.P."/>
            <person name="Kaster A.-K."/>
            <person name="Ovreas L."/>
            <person name="Rohde M."/>
            <person name="Galperin M.Y."/>
            <person name="Jogler C."/>
        </authorList>
    </citation>
    <scope>NUCLEOTIDE SEQUENCE [LARGE SCALE GENOMIC DNA]</scope>
    <source>
        <strain evidence="4 5">Pan44</strain>
    </source>
</reference>
<dbReference type="KEGG" id="ccos:Pan44_04620"/>
<feature type="domain" description="Photosynthesis system II assembly factor Ycf48/Hcf136-like" evidence="3">
    <location>
        <begin position="49"/>
        <end position="180"/>
    </location>
</feature>
<gene>
    <name evidence="4" type="ORF">Pan44_04620</name>
</gene>
<dbReference type="Gene3D" id="2.60.40.1190">
    <property type="match status" value="1"/>
</dbReference>
<evidence type="ECO:0000259" key="3">
    <source>
        <dbReference type="Pfam" id="PF14870"/>
    </source>
</evidence>
<dbReference type="SUPFAM" id="SSF110296">
    <property type="entry name" value="Oligoxyloglucan reducing end-specific cellobiohydrolase"/>
    <property type="match status" value="2"/>
</dbReference>
<feature type="domain" description="Photosynthesis system II assembly factor Ycf48/Hcf136-like" evidence="3">
    <location>
        <begin position="239"/>
        <end position="315"/>
    </location>
</feature>
<dbReference type="GO" id="GO:0009523">
    <property type="term" value="C:photosystem II"/>
    <property type="evidence" value="ECO:0007669"/>
    <property type="project" value="UniProtKB-KW"/>
</dbReference>
<dbReference type="RefSeq" id="WP_197453768.1">
    <property type="nucleotide sequence ID" value="NZ_CP036271.1"/>
</dbReference>
<evidence type="ECO:0000313" key="4">
    <source>
        <dbReference type="EMBL" id="QDT52450.1"/>
    </source>
</evidence>
<evidence type="ECO:0000256" key="2">
    <source>
        <dbReference type="ARBA" id="ARBA00023276"/>
    </source>
</evidence>
<dbReference type="SUPFAM" id="SSF49344">
    <property type="entry name" value="CBD9-like"/>
    <property type="match status" value="1"/>
</dbReference>
<name>A0A517S8K8_9PLAN</name>
<accession>A0A517S8K8</accession>
<keyword evidence="2" id="KW-0604">Photosystem II</keyword>
<dbReference type="InParanoid" id="A0A517S8K8"/>
<dbReference type="InterPro" id="IPR028203">
    <property type="entry name" value="PSII_CF48-like_dom"/>
</dbReference>